<dbReference type="SUPFAM" id="SSF53474">
    <property type="entry name" value="alpha/beta-Hydrolases"/>
    <property type="match status" value="1"/>
</dbReference>
<comment type="caution">
    <text evidence="5">The sequence shown here is derived from an EMBL/GenBank/DDBJ whole genome shotgun (WGS) entry which is preliminary data.</text>
</comment>
<dbReference type="GO" id="GO:0005615">
    <property type="term" value="C:extracellular space"/>
    <property type="evidence" value="ECO:0007669"/>
    <property type="project" value="TreeGrafter"/>
</dbReference>
<dbReference type="EMBL" id="JABBWD010000008">
    <property type="protein sequence ID" value="KAG1780676.1"/>
    <property type="molecule type" value="Genomic_DNA"/>
</dbReference>
<accession>A0A9P7D6S4</accession>
<dbReference type="AlphaFoldDB" id="A0A9P7D6S4"/>
<dbReference type="InterPro" id="IPR019826">
    <property type="entry name" value="Carboxylesterase_B_AS"/>
</dbReference>
<gene>
    <name evidence="5" type="ORF">EV702DRAFT_1185679</name>
</gene>
<evidence type="ECO:0000256" key="1">
    <source>
        <dbReference type="ARBA" id="ARBA00005964"/>
    </source>
</evidence>
<proteinExistence type="inferred from homology"/>
<protein>
    <recommendedName>
        <fullName evidence="3">Carboxylic ester hydrolase</fullName>
        <ecNumber evidence="3">3.1.1.-</ecNumber>
    </recommendedName>
</protein>
<sequence>MTAGGYDGPPVSTFYIFGWDELDLIRRVVLVTMNYRLTTLGWHFVPGICLHHDLISLQWMQDNIEAFGGDPPKLLIYGESAGGYMTRYLLGTNPKYTERPLHEFTTSNPFSSPELALTTSLRLVKYCVTNTSAGDLAIASHNLGIVWAIVVDGDYIPNVIASSLICEYCHFLPTTLAPVFLRNCYV</sequence>
<evidence type="ECO:0000256" key="3">
    <source>
        <dbReference type="RuleBase" id="RU361235"/>
    </source>
</evidence>
<dbReference type="PROSITE" id="PS00122">
    <property type="entry name" value="CARBOXYLESTERASE_B_1"/>
    <property type="match status" value="1"/>
</dbReference>
<dbReference type="InterPro" id="IPR002018">
    <property type="entry name" value="CarbesteraseB"/>
</dbReference>
<dbReference type="OrthoDB" id="2659003at2759"/>
<dbReference type="Pfam" id="PF00135">
    <property type="entry name" value="COesterase"/>
    <property type="match status" value="1"/>
</dbReference>
<dbReference type="GO" id="GO:0019695">
    <property type="term" value="P:choline metabolic process"/>
    <property type="evidence" value="ECO:0007669"/>
    <property type="project" value="TreeGrafter"/>
</dbReference>
<dbReference type="GO" id="GO:0005886">
    <property type="term" value="C:plasma membrane"/>
    <property type="evidence" value="ECO:0007669"/>
    <property type="project" value="TreeGrafter"/>
</dbReference>
<organism evidence="5 6">
    <name type="scientific">Suillus placidus</name>
    <dbReference type="NCBI Taxonomy" id="48579"/>
    <lineage>
        <taxon>Eukaryota</taxon>
        <taxon>Fungi</taxon>
        <taxon>Dikarya</taxon>
        <taxon>Basidiomycota</taxon>
        <taxon>Agaricomycotina</taxon>
        <taxon>Agaricomycetes</taxon>
        <taxon>Agaricomycetidae</taxon>
        <taxon>Boletales</taxon>
        <taxon>Suillineae</taxon>
        <taxon>Suillaceae</taxon>
        <taxon>Suillus</taxon>
    </lineage>
</organism>
<dbReference type="PANTHER" id="PTHR43918:SF4">
    <property type="entry name" value="CARBOXYLIC ESTER HYDROLASE"/>
    <property type="match status" value="1"/>
</dbReference>
<keyword evidence="6" id="KW-1185">Reference proteome</keyword>
<name>A0A9P7D6S4_9AGAM</name>
<dbReference type="InterPro" id="IPR029058">
    <property type="entry name" value="AB_hydrolase_fold"/>
</dbReference>
<evidence type="ECO:0000256" key="2">
    <source>
        <dbReference type="ARBA" id="ARBA00022801"/>
    </source>
</evidence>
<dbReference type="Proteomes" id="UP000714275">
    <property type="component" value="Unassembled WGS sequence"/>
</dbReference>
<keyword evidence="2 3" id="KW-0378">Hydrolase</keyword>
<dbReference type="PANTHER" id="PTHR43918">
    <property type="entry name" value="ACETYLCHOLINESTERASE"/>
    <property type="match status" value="1"/>
</dbReference>
<evidence type="ECO:0000259" key="4">
    <source>
        <dbReference type="Pfam" id="PF00135"/>
    </source>
</evidence>
<comment type="similarity">
    <text evidence="1 3">Belongs to the type-B carboxylesterase/lipase family.</text>
</comment>
<reference evidence="5" key="1">
    <citation type="journal article" date="2020" name="New Phytol.">
        <title>Comparative genomics reveals dynamic genome evolution in host specialist ectomycorrhizal fungi.</title>
        <authorList>
            <person name="Lofgren L.A."/>
            <person name="Nguyen N.H."/>
            <person name="Vilgalys R."/>
            <person name="Ruytinx J."/>
            <person name="Liao H.L."/>
            <person name="Branco S."/>
            <person name="Kuo A."/>
            <person name="LaButti K."/>
            <person name="Lipzen A."/>
            <person name="Andreopoulos W."/>
            <person name="Pangilinan J."/>
            <person name="Riley R."/>
            <person name="Hundley H."/>
            <person name="Na H."/>
            <person name="Barry K."/>
            <person name="Grigoriev I.V."/>
            <person name="Stajich J.E."/>
            <person name="Kennedy P.G."/>
        </authorList>
    </citation>
    <scope>NUCLEOTIDE SEQUENCE</scope>
    <source>
        <strain evidence="5">DOB743</strain>
    </source>
</reference>
<feature type="domain" description="Carboxylesterase type B" evidence="4">
    <location>
        <begin position="24"/>
        <end position="90"/>
    </location>
</feature>
<dbReference type="Gene3D" id="3.40.50.1820">
    <property type="entry name" value="alpha/beta hydrolase"/>
    <property type="match status" value="1"/>
</dbReference>
<dbReference type="GO" id="GO:0003990">
    <property type="term" value="F:acetylcholinesterase activity"/>
    <property type="evidence" value="ECO:0007669"/>
    <property type="project" value="TreeGrafter"/>
</dbReference>
<evidence type="ECO:0000313" key="6">
    <source>
        <dbReference type="Proteomes" id="UP000714275"/>
    </source>
</evidence>
<dbReference type="GO" id="GO:0006581">
    <property type="term" value="P:acetylcholine catabolic process"/>
    <property type="evidence" value="ECO:0007669"/>
    <property type="project" value="TreeGrafter"/>
</dbReference>
<dbReference type="EC" id="3.1.1.-" evidence="3"/>
<dbReference type="InterPro" id="IPR050654">
    <property type="entry name" value="AChE-related_enzymes"/>
</dbReference>
<evidence type="ECO:0000313" key="5">
    <source>
        <dbReference type="EMBL" id="KAG1780676.1"/>
    </source>
</evidence>